<organism evidence="4 5">
    <name type="scientific">Methanosarcina siciliae T4/M</name>
    <dbReference type="NCBI Taxonomy" id="1434120"/>
    <lineage>
        <taxon>Archaea</taxon>
        <taxon>Methanobacteriati</taxon>
        <taxon>Methanobacteriota</taxon>
        <taxon>Stenosarchaea group</taxon>
        <taxon>Methanomicrobia</taxon>
        <taxon>Methanosarcinales</taxon>
        <taxon>Methanosarcinaceae</taxon>
        <taxon>Methanosarcina</taxon>
    </lineage>
</organism>
<protein>
    <submittedName>
        <fullName evidence="4">DUF324 domain containing Cmr2-like protein</fullName>
    </submittedName>
</protein>
<keyword evidence="5" id="KW-1185">Reference proteome</keyword>
<proteinExistence type="predicted"/>
<dbReference type="GO" id="GO:0051607">
    <property type="term" value="P:defense response to virus"/>
    <property type="evidence" value="ECO:0007669"/>
    <property type="project" value="UniProtKB-KW"/>
</dbReference>
<dbReference type="EMBL" id="CP009506">
    <property type="protein sequence ID" value="AKB28589.1"/>
    <property type="molecule type" value="Genomic_DNA"/>
</dbReference>
<dbReference type="AlphaFoldDB" id="A0A0E3P4Q2"/>
<feature type="coiled-coil region" evidence="2">
    <location>
        <begin position="33"/>
        <end position="60"/>
    </location>
</feature>
<dbReference type="RefSeq" id="WP_197080355.1">
    <property type="nucleotide sequence ID" value="NZ_CP009506.1"/>
</dbReference>
<gene>
    <name evidence="4" type="ORF">MSSIT_1870</name>
</gene>
<dbReference type="KEGG" id="msw:MSSIT_1870"/>
<evidence type="ECO:0000313" key="4">
    <source>
        <dbReference type="EMBL" id="AKB28589.1"/>
    </source>
</evidence>
<feature type="domain" description="CRISPR type III-associated protein" evidence="3">
    <location>
        <begin position="103"/>
        <end position="263"/>
    </location>
</feature>
<dbReference type="Proteomes" id="UP000033111">
    <property type="component" value="Chromosome"/>
</dbReference>
<accession>A0A0E3P4Q2</accession>
<keyword evidence="2" id="KW-0175">Coiled coil</keyword>
<evidence type="ECO:0000313" key="5">
    <source>
        <dbReference type="Proteomes" id="UP000033111"/>
    </source>
</evidence>
<keyword evidence="1" id="KW-0051">Antiviral defense</keyword>
<dbReference type="PATRIC" id="fig|1434120.4.peg.2394"/>
<dbReference type="GeneID" id="24860715"/>
<name>A0A0E3P4Q2_9EURY</name>
<reference evidence="4 5" key="1">
    <citation type="submission" date="2014-07" db="EMBL/GenBank/DDBJ databases">
        <title>Methanogenic archaea and the global carbon cycle.</title>
        <authorList>
            <person name="Henriksen J.R."/>
            <person name="Luke J."/>
            <person name="Reinhart S."/>
            <person name="Benedict M.N."/>
            <person name="Youngblut N.D."/>
            <person name="Metcalf M.E."/>
            <person name="Whitaker R.J."/>
            <person name="Metcalf W.W."/>
        </authorList>
    </citation>
    <scope>NUCLEOTIDE SEQUENCE [LARGE SCALE GENOMIC DNA]</scope>
    <source>
        <strain evidence="4 5">T4/M</strain>
    </source>
</reference>
<dbReference type="CDD" id="cd09726">
    <property type="entry name" value="RAMP_I_III"/>
    <property type="match status" value="1"/>
</dbReference>
<evidence type="ECO:0000256" key="1">
    <source>
        <dbReference type="ARBA" id="ARBA00023118"/>
    </source>
</evidence>
<dbReference type="OrthoDB" id="142905at2157"/>
<dbReference type="InterPro" id="IPR005537">
    <property type="entry name" value="RAMP_III_fam"/>
</dbReference>
<dbReference type="HOGENOM" id="CLU_055089_0_0_2"/>
<sequence>MSNTHSYDFYSYFSDSSEINDISDYYSKIQLYSLDKKEKLEDYKNEIDNSNLRLKSAIQLLHDLNLCQPMINISILPVNSFFVQFKFKLKKPFYSKDDEQFYIIDNPICKESIFKIPMVRPSGWAGTLRNAIVKSNDEEKHDELKSRSIDRLFGYVSDKENDNKKGFLILFPTYFDNIKLEVINPHDRERKAGINPIYYEVVPAKSTGSFSLLYVPFCVSDEEKSHANDNVAFDIYLISKGLKDMFLVHGFGAKTASGFGIVEDKLMDGKITLKTKCVTVSIHEDMKPPEKIFLKYLNEDGTLKDSFKGAEGKPITNITGEKLAQSGGGPLKEFKMFKRWYKFHASGWQKHLQSEAKTSIEWPTWSFSTFEELTDIAKHISQRLQDSKKVRE</sequence>
<evidence type="ECO:0000256" key="2">
    <source>
        <dbReference type="SAM" id="Coils"/>
    </source>
</evidence>
<evidence type="ECO:0000259" key="3">
    <source>
        <dbReference type="Pfam" id="PF03787"/>
    </source>
</evidence>
<dbReference type="Pfam" id="PF03787">
    <property type="entry name" value="RAMPs"/>
    <property type="match status" value="1"/>
</dbReference>